<dbReference type="PANTHER" id="PTHR24043:SF8">
    <property type="entry name" value="EGF-LIKE DOMAIN-CONTAINING PROTEIN"/>
    <property type="match status" value="1"/>
</dbReference>
<feature type="compositionally biased region" description="Basic and acidic residues" evidence="2">
    <location>
        <begin position="376"/>
        <end position="390"/>
    </location>
</feature>
<evidence type="ECO:0000313" key="5">
    <source>
        <dbReference type="Proteomes" id="UP001283361"/>
    </source>
</evidence>
<protein>
    <submittedName>
        <fullName evidence="4">Uncharacterized protein</fullName>
    </submittedName>
</protein>
<evidence type="ECO:0000256" key="3">
    <source>
        <dbReference type="SAM" id="Phobius"/>
    </source>
</evidence>
<sequence length="404" mass="43750">MSVIVSTRPAVLSTVEAVRLAVPLATLDWIVVKNVKLEGTESGADIPVVSPVVVTTIHVTRLMELVFMVVTQATQGDSVKIPVALHVVGRTTLVTRLMEPVHRDVTQATQGDSVKIPVALHVVGRTTLVTRLMEPVHRDVIQATQGDFVSQCVLTGLCPRGRYGHHCAEACSDHCAGADNTCNYLNGSCDQGCDVGYLSPLCKDICPLGKYGPRCNTTCSGQCVGQHNPCHHIDGSCYLGCVQDDQSPMCRRTRGSRQKTSSFFVPLVAVVTAAAVIIGLLVWRLRMATSHQPQRSPHDDCSARAELVQVENTPLAPSSGTLAGRGLNQQYEPMELSPLDCLHNDNDHDQYATPLDMERELGEYEMPLALSVKQSDLSEHSGENISKTEKNTYANTKPCKAASK</sequence>
<organism evidence="4 5">
    <name type="scientific">Elysia crispata</name>
    <name type="common">lettuce slug</name>
    <dbReference type="NCBI Taxonomy" id="231223"/>
    <lineage>
        <taxon>Eukaryota</taxon>
        <taxon>Metazoa</taxon>
        <taxon>Spiralia</taxon>
        <taxon>Lophotrochozoa</taxon>
        <taxon>Mollusca</taxon>
        <taxon>Gastropoda</taxon>
        <taxon>Heterobranchia</taxon>
        <taxon>Euthyneura</taxon>
        <taxon>Panpulmonata</taxon>
        <taxon>Sacoglossa</taxon>
        <taxon>Placobranchoidea</taxon>
        <taxon>Plakobranchidae</taxon>
        <taxon>Elysia</taxon>
    </lineage>
</organism>
<dbReference type="AlphaFoldDB" id="A0AAE0XMY9"/>
<proteinExistence type="predicted"/>
<keyword evidence="3" id="KW-0472">Membrane</keyword>
<dbReference type="PANTHER" id="PTHR24043">
    <property type="entry name" value="SCAVENGER RECEPTOR CLASS F"/>
    <property type="match status" value="1"/>
</dbReference>
<feature type="transmembrane region" description="Helical" evidence="3">
    <location>
        <begin position="263"/>
        <end position="285"/>
    </location>
</feature>
<feature type="region of interest" description="Disordered" evidence="2">
    <location>
        <begin position="372"/>
        <end position="404"/>
    </location>
</feature>
<gene>
    <name evidence="4" type="ORF">RRG08_065091</name>
</gene>
<dbReference type="InterPro" id="IPR042635">
    <property type="entry name" value="MEGF10/SREC1/2-like"/>
</dbReference>
<dbReference type="Gene3D" id="2.170.300.10">
    <property type="entry name" value="Tie2 ligand-binding domain superfamily"/>
    <property type="match status" value="1"/>
</dbReference>
<evidence type="ECO:0000313" key="4">
    <source>
        <dbReference type="EMBL" id="KAK3697280.1"/>
    </source>
</evidence>
<reference evidence="4" key="1">
    <citation type="journal article" date="2023" name="G3 (Bethesda)">
        <title>A reference genome for the long-term kleptoplast-retaining sea slug Elysia crispata morphotype clarki.</title>
        <authorList>
            <person name="Eastman K.E."/>
            <person name="Pendleton A.L."/>
            <person name="Shaikh M.A."/>
            <person name="Suttiyut T."/>
            <person name="Ogas R."/>
            <person name="Tomko P."/>
            <person name="Gavelis G."/>
            <person name="Widhalm J.R."/>
            <person name="Wisecaver J.H."/>
        </authorList>
    </citation>
    <scope>NUCLEOTIDE SEQUENCE</scope>
    <source>
        <strain evidence="4">ECLA1</strain>
    </source>
</reference>
<dbReference type="GO" id="GO:0005044">
    <property type="term" value="F:scavenger receptor activity"/>
    <property type="evidence" value="ECO:0007669"/>
    <property type="project" value="InterPro"/>
</dbReference>
<keyword evidence="3" id="KW-0812">Transmembrane</keyword>
<keyword evidence="3" id="KW-1133">Transmembrane helix</keyword>
<keyword evidence="1" id="KW-0245">EGF-like domain</keyword>
<dbReference type="Proteomes" id="UP001283361">
    <property type="component" value="Unassembled WGS sequence"/>
</dbReference>
<keyword evidence="5" id="KW-1185">Reference proteome</keyword>
<evidence type="ECO:0000256" key="2">
    <source>
        <dbReference type="SAM" id="MobiDB-lite"/>
    </source>
</evidence>
<dbReference type="EMBL" id="JAWDGP010008016">
    <property type="protein sequence ID" value="KAK3697280.1"/>
    <property type="molecule type" value="Genomic_DNA"/>
</dbReference>
<evidence type="ECO:0000256" key="1">
    <source>
        <dbReference type="ARBA" id="ARBA00022536"/>
    </source>
</evidence>
<comment type="caution">
    <text evidence="4">The sequence shown here is derived from an EMBL/GenBank/DDBJ whole genome shotgun (WGS) entry which is preliminary data.</text>
</comment>
<accession>A0AAE0XMY9</accession>
<name>A0AAE0XMY9_9GAST</name>